<sequence length="169" mass="19207">MSELAREDEAGQAAYREITTSICEDERMVPKFVEELIAHPVSYPSAISPDPEPSPSLAVQKPETLPPIDPAYRVLLPMLYELDEMTINPRCRTIAEEHQDEDYSQFWETFSQVSAKEILDAVYAIRAGVLDIPADPCSRDDSFLLTTLFVLWAVSATLLSMYLYFCHLW</sequence>
<proteinExistence type="predicted"/>
<dbReference type="EMBL" id="ML143477">
    <property type="protein sequence ID" value="TBU24557.1"/>
    <property type="molecule type" value="Genomic_DNA"/>
</dbReference>
<protein>
    <submittedName>
        <fullName evidence="2">Uncharacterized protein</fullName>
    </submittedName>
</protein>
<keyword evidence="1" id="KW-0812">Transmembrane</keyword>
<dbReference type="Proteomes" id="UP000292957">
    <property type="component" value="Unassembled WGS sequence"/>
</dbReference>
<evidence type="ECO:0000256" key="1">
    <source>
        <dbReference type="SAM" id="Phobius"/>
    </source>
</evidence>
<evidence type="ECO:0000313" key="2">
    <source>
        <dbReference type="EMBL" id="TBU24557.1"/>
    </source>
</evidence>
<accession>A0A4Q9MDA3</accession>
<keyword evidence="1" id="KW-1133">Transmembrane helix</keyword>
<name>A0A4Q9MDA3_9APHY</name>
<organism evidence="2">
    <name type="scientific">Dichomitus squalens</name>
    <dbReference type="NCBI Taxonomy" id="114155"/>
    <lineage>
        <taxon>Eukaryota</taxon>
        <taxon>Fungi</taxon>
        <taxon>Dikarya</taxon>
        <taxon>Basidiomycota</taxon>
        <taxon>Agaricomycotina</taxon>
        <taxon>Agaricomycetes</taxon>
        <taxon>Polyporales</taxon>
        <taxon>Polyporaceae</taxon>
        <taxon>Dichomitus</taxon>
    </lineage>
</organism>
<keyword evidence="1" id="KW-0472">Membrane</keyword>
<feature type="transmembrane region" description="Helical" evidence="1">
    <location>
        <begin position="143"/>
        <end position="165"/>
    </location>
</feature>
<dbReference type="AlphaFoldDB" id="A0A4Q9MDA3"/>
<dbReference type="OrthoDB" id="2753042at2759"/>
<gene>
    <name evidence="2" type="ORF">BD311DRAFT_809877</name>
</gene>
<reference evidence="2" key="1">
    <citation type="submission" date="2019-01" db="EMBL/GenBank/DDBJ databases">
        <title>Draft genome sequences of three monokaryotic isolates of the white-rot basidiomycete fungus Dichomitus squalens.</title>
        <authorList>
            <consortium name="DOE Joint Genome Institute"/>
            <person name="Lopez S.C."/>
            <person name="Andreopoulos B."/>
            <person name="Pangilinan J."/>
            <person name="Lipzen A."/>
            <person name="Riley R."/>
            <person name="Ahrendt S."/>
            <person name="Ng V."/>
            <person name="Barry K."/>
            <person name="Daum C."/>
            <person name="Grigoriev I.V."/>
            <person name="Hilden K.S."/>
            <person name="Makela M.R."/>
            <person name="de Vries R.P."/>
        </authorList>
    </citation>
    <scope>NUCLEOTIDE SEQUENCE [LARGE SCALE GENOMIC DNA]</scope>
    <source>
        <strain evidence="2">OM18370.1</strain>
    </source>
</reference>